<feature type="chain" id="PRO_5010706853" evidence="2">
    <location>
        <begin position="19"/>
        <end position="109"/>
    </location>
</feature>
<organism evidence="3 4">
    <name type="scientific">Cryoendolithus antarcticus</name>
    <dbReference type="NCBI Taxonomy" id="1507870"/>
    <lineage>
        <taxon>Eukaryota</taxon>
        <taxon>Fungi</taxon>
        <taxon>Dikarya</taxon>
        <taxon>Ascomycota</taxon>
        <taxon>Pezizomycotina</taxon>
        <taxon>Dothideomycetes</taxon>
        <taxon>Dothideomycetidae</taxon>
        <taxon>Cladosporiales</taxon>
        <taxon>Cladosporiaceae</taxon>
        <taxon>Cryoendolithus</taxon>
    </lineage>
</organism>
<feature type="region of interest" description="Disordered" evidence="1">
    <location>
        <begin position="79"/>
        <end position="99"/>
    </location>
</feature>
<evidence type="ECO:0000313" key="3">
    <source>
        <dbReference type="EMBL" id="OQN95528.1"/>
    </source>
</evidence>
<proteinExistence type="predicted"/>
<reference evidence="4" key="1">
    <citation type="submission" date="2017-03" db="EMBL/GenBank/DDBJ databases">
        <title>Genomes of endolithic fungi from Antarctica.</title>
        <authorList>
            <person name="Coleine C."/>
            <person name="Masonjones S."/>
            <person name="Stajich J.E."/>
        </authorList>
    </citation>
    <scope>NUCLEOTIDE SEQUENCE [LARGE SCALE GENOMIC DNA]</scope>
    <source>
        <strain evidence="4">CCFEE 5527</strain>
    </source>
</reference>
<keyword evidence="2" id="KW-0732">Signal</keyword>
<name>A0A1V8S8H8_9PEZI</name>
<feature type="compositionally biased region" description="Basic residues" evidence="1">
    <location>
        <begin position="79"/>
        <end position="96"/>
    </location>
</feature>
<dbReference type="EMBL" id="NAJO01000090">
    <property type="protein sequence ID" value="OQN95528.1"/>
    <property type="molecule type" value="Genomic_DNA"/>
</dbReference>
<keyword evidence="4" id="KW-1185">Reference proteome</keyword>
<evidence type="ECO:0000256" key="2">
    <source>
        <dbReference type="SAM" id="SignalP"/>
    </source>
</evidence>
<evidence type="ECO:0000256" key="1">
    <source>
        <dbReference type="SAM" id="MobiDB-lite"/>
    </source>
</evidence>
<sequence>MRLAIFTTLPLLLGAAYANYYVDCDDDKGHHEKKNEPMKTGDHSECHQFDYGMKNFEYWQDDGNNYDFEFFEDSECKGKKHKGKAEKEKKNKKKSKSPKDCWSYIAYCE</sequence>
<feature type="signal peptide" evidence="2">
    <location>
        <begin position="1"/>
        <end position="18"/>
    </location>
</feature>
<dbReference type="Proteomes" id="UP000192596">
    <property type="component" value="Unassembled WGS sequence"/>
</dbReference>
<evidence type="ECO:0000313" key="4">
    <source>
        <dbReference type="Proteomes" id="UP000192596"/>
    </source>
</evidence>
<protein>
    <submittedName>
        <fullName evidence="3">Uncharacterized protein</fullName>
    </submittedName>
</protein>
<dbReference type="OrthoDB" id="10438033at2759"/>
<accession>A0A1V8S8H8</accession>
<dbReference type="AlphaFoldDB" id="A0A1V8S8H8"/>
<comment type="caution">
    <text evidence="3">The sequence shown here is derived from an EMBL/GenBank/DDBJ whole genome shotgun (WGS) entry which is preliminary data.</text>
</comment>
<gene>
    <name evidence="3" type="ORF">B0A48_18511</name>
</gene>
<dbReference type="InParanoid" id="A0A1V8S8H8"/>